<evidence type="ECO:0000256" key="1">
    <source>
        <dbReference type="SAM" id="Phobius"/>
    </source>
</evidence>
<protein>
    <submittedName>
        <fullName evidence="2">LexA-binding, inner membrane-associated putative hydrolase</fullName>
    </submittedName>
</protein>
<evidence type="ECO:0000313" key="2">
    <source>
        <dbReference type="EMBL" id="SDF24201.1"/>
    </source>
</evidence>
<dbReference type="EMBL" id="FNCA01000001">
    <property type="protein sequence ID" value="SDF24201.1"/>
    <property type="molecule type" value="Genomic_DNA"/>
</dbReference>
<keyword evidence="1" id="KW-0812">Transmembrane</keyword>
<sequence>MFIFGHIGITVGIFVLIRTHPAFSKIDLNILFIAFGAMLPDILDKPLGEGLLADTLANGRIYGHTLLFFFLVLTIAYYIYKKIDNPNLLIIPVASFMHLLQDRMWMTPQTLFWPLMGWQFPDGYQSAGILDYFLSIFKNAYTPAMSFVFLSELSGLLILIIVLGSSIRNKLILPYITSRKEGVSVPKENNS</sequence>
<dbReference type="InterPro" id="IPR007404">
    <property type="entry name" value="YdjM-like"/>
</dbReference>
<gene>
    <name evidence="2" type="ORF">SAMN04488589_0092</name>
</gene>
<dbReference type="OrthoDB" id="200338at2157"/>
<dbReference type="AlphaFoldDB" id="A0A7Z7AUP2"/>
<organism evidence="2 3">
    <name type="scientific">Methanolobus vulcani</name>
    <dbReference type="NCBI Taxonomy" id="38026"/>
    <lineage>
        <taxon>Archaea</taxon>
        <taxon>Methanobacteriati</taxon>
        <taxon>Methanobacteriota</taxon>
        <taxon>Stenosarchaea group</taxon>
        <taxon>Methanomicrobia</taxon>
        <taxon>Methanosarcinales</taxon>
        <taxon>Methanosarcinaceae</taxon>
        <taxon>Methanolobus</taxon>
    </lineage>
</organism>
<comment type="caution">
    <text evidence="2">The sequence shown here is derived from an EMBL/GenBank/DDBJ whole genome shotgun (WGS) entry which is preliminary data.</text>
</comment>
<dbReference type="Pfam" id="PF04307">
    <property type="entry name" value="YdjM"/>
    <property type="match status" value="1"/>
</dbReference>
<feature type="transmembrane region" description="Helical" evidence="1">
    <location>
        <begin position="61"/>
        <end position="80"/>
    </location>
</feature>
<keyword evidence="3" id="KW-1185">Reference proteome</keyword>
<dbReference type="RefSeq" id="WP_091707744.1">
    <property type="nucleotide sequence ID" value="NZ_FNCA01000001.1"/>
</dbReference>
<keyword evidence="1" id="KW-0472">Membrane</keyword>
<feature type="transmembrane region" description="Helical" evidence="1">
    <location>
        <begin position="87"/>
        <end position="106"/>
    </location>
</feature>
<name>A0A7Z7AUP2_9EURY</name>
<feature type="transmembrane region" description="Helical" evidence="1">
    <location>
        <begin position="140"/>
        <end position="163"/>
    </location>
</feature>
<accession>A0A7Z7AUP2</accession>
<dbReference type="Proteomes" id="UP000199259">
    <property type="component" value="Unassembled WGS sequence"/>
</dbReference>
<evidence type="ECO:0000313" key="3">
    <source>
        <dbReference type="Proteomes" id="UP000199259"/>
    </source>
</evidence>
<reference evidence="2 3" key="1">
    <citation type="submission" date="2016-10" db="EMBL/GenBank/DDBJ databases">
        <authorList>
            <person name="Varghese N."/>
            <person name="Submissions S."/>
        </authorList>
    </citation>
    <scope>NUCLEOTIDE SEQUENCE [LARGE SCALE GENOMIC DNA]</scope>
    <source>
        <strain evidence="2 3">PL 12/M</strain>
    </source>
</reference>
<proteinExistence type="predicted"/>
<dbReference type="GO" id="GO:0016787">
    <property type="term" value="F:hydrolase activity"/>
    <property type="evidence" value="ECO:0007669"/>
    <property type="project" value="UniProtKB-KW"/>
</dbReference>
<keyword evidence="2" id="KW-0378">Hydrolase</keyword>
<keyword evidence="1" id="KW-1133">Transmembrane helix</keyword>